<sequence length="378" mass="43186">MIATTNYARINWITCVALAILGLSISTIVILSLIPVYLEDDSTNKTTTTTTTTTKAPTGKRSVYIARDLTFTFKNTPAKHKRSLQNTNSVFVPTSLMIKSIQNELNIVLNDISAECIITNATMASENHLILALQIYFHKKYLISYISRAELIKQVLTKYESLIIYKQYYDDCKKNPITIDQTVMMLQANSNRFYKISGPIQKPIDSINQQTDVCQPIQATTTEPRKCIQMVSDEFKYTIQGGYSSDYKYYCFDWKVTKKWNTFLLSFDFNTNNQNYVYIDDVTFNSTLSLIKNGDFEIINDHVWKCPGTCYLDYVKDNPKSGQLSFRAYGKFSLTQLVPKSIGGDDNELYHFGFWLKLNCTTINPCTIITNINTPVLV</sequence>
<reference evidence="2" key="1">
    <citation type="submission" date="2021-02" db="EMBL/GenBank/DDBJ databases">
        <authorList>
            <person name="Nowell W R."/>
        </authorList>
    </citation>
    <scope>NUCLEOTIDE SEQUENCE</scope>
</reference>
<accession>A0A814M401</accession>
<dbReference type="Proteomes" id="UP000663881">
    <property type="component" value="Unassembled WGS sequence"/>
</dbReference>
<comment type="caution">
    <text evidence="2">The sequence shown here is derived from an EMBL/GenBank/DDBJ whole genome shotgun (WGS) entry which is preliminary data.</text>
</comment>
<keyword evidence="1" id="KW-0812">Transmembrane</keyword>
<dbReference type="EMBL" id="CAJNON010000178">
    <property type="protein sequence ID" value="CAF1072390.1"/>
    <property type="molecule type" value="Genomic_DNA"/>
</dbReference>
<evidence type="ECO:0000313" key="4">
    <source>
        <dbReference type="Proteomes" id="UP000663891"/>
    </source>
</evidence>
<gene>
    <name evidence="3" type="ORF">OKA104_LOCUS22415</name>
    <name evidence="2" type="ORF">VCS650_LOCUS18552</name>
</gene>
<organism evidence="2 4">
    <name type="scientific">Adineta steineri</name>
    <dbReference type="NCBI Taxonomy" id="433720"/>
    <lineage>
        <taxon>Eukaryota</taxon>
        <taxon>Metazoa</taxon>
        <taxon>Spiralia</taxon>
        <taxon>Gnathifera</taxon>
        <taxon>Rotifera</taxon>
        <taxon>Eurotatoria</taxon>
        <taxon>Bdelloidea</taxon>
        <taxon>Adinetida</taxon>
        <taxon>Adinetidae</taxon>
        <taxon>Adineta</taxon>
    </lineage>
</organism>
<evidence type="ECO:0000256" key="1">
    <source>
        <dbReference type="SAM" id="Phobius"/>
    </source>
</evidence>
<dbReference type="Proteomes" id="UP000663891">
    <property type="component" value="Unassembled WGS sequence"/>
</dbReference>
<evidence type="ECO:0000313" key="3">
    <source>
        <dbReference type="EMBL" id="CAF3867806.1"/>
    </source>
</evidence>
<feature type="transmembrane region" description="Helical" evidence="1">
    <location>
        <begin position="12"/>
        <end position="38"/>
    </location>
</feature>
<proteinExistence type="predicted"/>
<keyword evidence="1" id="KW-1133">Transmembrane helix</keyword>
<protein>
    <submittedName>
        <fullName evidence="2">Uncharacterized protein</fullName>
    </submittedName>
</protein>
<dbReference type="EMBL" id="CAJOAY010001630">
    <property type="protein sequence ID" value="CAF3867806.1"/>
    <property type="molecule type" value="Genomic_DNA"/>
</dbReference>
<evidence type="ECO:0000313" key="2">
    <source>
        <dbReference type="EMBL" id="CAF1072390.1"/>
    </source>
</evidence>
<dbReference type="AlphaFoldDB" id="A0A814M401"/>
<name>A0A814M401_9BILA</name>
<dbReference type="OrthoDB" id="10079901at2759"/>
<keyword evidence="1" id="KW-0472">Membrane</keyword>